<keyword evidence="2" id="KW-0812">Transmembrane</keyword>
<proteinExistence type="predicted"/>
<comment type="caution">
    <text evidence="3">The sequence shown here is derived from an EMBL/GenBank/DDBJ whole genome shotgun (WGS) entry which is preliminary data.</text>
</comment>
<feature type="transmembrane region" description="Helical" evidence="2">
    <location>
        <begin position="12"/>
        <end position="33"/>
    </location>
</feature>
<feature type="region of interest" description="Disordered" evidence="1">
    <location>
        <begin position="378"/>
        <end position="453"/>
    </location>
</feature>
<organism evidence="3 4">
    <name type="scientific">Gordonia sputi NBRC 100414</name>
    <dbReference type="NCBI Taxonomy" id="1089453"/>
    <lineage>
        <taxon>Bacteria</taxon>
        <taxon>Bacillati</taxon>
        <taxon>Actinomycetota</taxon>
        <taxon>Actinomycetes</taxon>
        <taxon>Mycobacteriales</taxon>
        <taxon>Gordoniaceae</taxon>
        <taxon>Gordonia</taxon>
    </lineage>
</organism>
<dbReference type="RefSeq" id="WP_005208582.1">
    <property type="nucleotide sequence ID" value="NZ_BAFC01000123.1"/>
</dbReference>
<evidence type="ECO:0000256" key="2">
    <source>
        <dbReference type="SAM" id="Phobius"/>
    </source>
</evidence>
<reference evidence="3 4" key="1">
    <citation type="submission" date="2012-02" db="EMBL/GenBank/DDBJ databases">
        <title>Whole genome shotgun sequence of Gordonia sputi NBRC 100414.</title>
        <authorList>
            <person name="Yoshida I."/>
            <person name="Hosoyama A."/>
            <person name="Tsuchikane K."/>
            <person name="Katsumata H."/>
            <person name="Yamazaki S."/>
            <person name="Fujita N."/>
        </authorList>
    </citation>
    <scope>NUCLEOTIDE SEQUENCE [LARGE SCALE GENOMIC DNA]</scope>
    <source>
        <strain evidence="3 4">NBRC 100414</strain>
    </source>
</reference>
<evidence type="ECO:0000313" key="3">
    <source>
        <dbReference type="EMBL" id="GAB41292.1"/>
    </source>
</evidence>
<evidence type="ECO:0000256" key="1">
    <source>
        <dbReference type="SAM" id="MobiDB-lite"/>
    </source>
</evidence>
<dbReference type="eggNOG" id="ENOG5032NF7">
    <property type="taxonomic scope" value="Bacteria"/>
</dbReference>
<keyword evidence="4" id="KW-1185">Reference proteome</keyword>
<feature type="transmembrane region" description="Helical" evidence="2">
    <location>
        <begin position="206"/>
        <end position="228"/>
    </location>
</feature>
<protein>
    <submittedName>
        <fullName evidence="3">Uncharacterized protein</fullName>
    </submittedName>
</protein>
<dbReference type="AlphaFoldDB" id="H5U6D4"/>
<keyword evidence="2" id="KW-1133">Transmembrane helix</keyword>
<evidence type="ECO:0000313" key="4">
    <source>
        <dbReference type="Proteomes" id="UP000005845"/>
    </source>
</evidence>
<dbReference type="Proteomes" id="UP000005845">
    <property type="component" value="Unassembled WGS sequence"/>
</dbReference>
<accession>H5U6D4</accession>
<feature type="compositionally biased region" description="Basic and acidic residues" evidence="1">
    <location>
        <begin position="443"/>
        <end position="453"/>
    </location>
</feature>
<keyword evidence="2" id="KW-0472">Membrane</keyword>
<gene>
    <name evidence="3" type="ORF">GOSPT_125_00590</name>
</gene>
<dbReference type="EMBL" id="BAFC01000123">
    <property type="protein sequence ID" value="GAB41292.1"/>
    <property type="molecule type" value="Genomic_DNA"/>
</dbReference>
<sequence length="453" mass="47118">MHVLNRAQLTRGVVALWPVTLLCAVLGGLAGALTQTGNSAHSAEAMVRLEQPASVSAVLSGQPTSTDELQSYVSGEIAYLSGSGFRESVKSTLGSETDPSISAVQNSNSAVVTISATAPTEIEAKRIVETAITTYLDHSSGELRDRNTAALNSINNLITQQQSTGRGAGVQELRTQASALQLQTAAGAPAIVVQPATPTSGSSSNWGVTAIIGAVVGALVALGGAVVWRNRKRFITSSSDVSDIAKTFTPTLAIGRPGSFPSESEKAAARSFFAQLGSPDSGTIVVVGASPESGTRRVGELIAGASAHHDAVQVVECLSLGVDPDLADHLRHADYVVVVAQQYVDRLPALTSTLNLLPVPESGFIAVTRKQWRLALANSKETEQPRESQSAVIEPEHAPSVTDDDRQESARGDNTQYTDTDTNTDTDTDQNGAGESADVPAGVRREVATADSA</sequence>
<name>H5U6D4_9ACTN</name>